<accession>A0A974HWF0</accession>
<organism evidence="1 2">
    <name type="scientific">Xenopus laevis</name>
    <name type="common">African clawed frog</name>
    <dbReference type="NCBI Taxonomy" id="8355"/>
    <lineage>
        <taxon>Eukaryota</taxon>
        <taxon>Metazoa</taxon>
        <taxon>Chordata</taxon>
        <taxon>Craniata</taxon>
        <taxon>Vertebrata</taxon>
        <taxon>Euteleostomi</taxon>
        <taxon>Amphibia</taxon>
        <taxon>Batrachia</taxon>
        <taxon>Anura</taxon>
        <taxon>Pipoidea</taxon>
        <taxon>Pipidae</taxon>
        <taxon>Xenopodinae</taxon>
        <taxon>Xenopus</taxon>
        <taxon>Xenopus</taxon>
    </lineage>
</organism>
<name>A0A974HWF0_XENLA</name>
<dbReference type="EMBL" id="CM004469">
    <property type="protein sequence ID" value="OCT92912.1"/>
    <property type="molecule type" value="Genomic_DNA"/>
</dbReference>
<protein>
    <submittedName>
        <fullName evidence="1">Uncharacterized protein</fullName>
    </submittedName>
</protein>
<dbReference type="Proteomes" id="UP000694892">
    <property type="component" value="Chromosome 2S"/>
</dbReference>
<gene>
    <name evidence="1" type="ORF">XELAEV_18015979mg</name>
</gene>
<reference evidence="2" key="1">
    <citation type="journal article" date="2016" name="Nature">
        <title>Genome evolution in the allotetraploid frog Xenopus laevis.</title>
        <authorList>
            <person name="Session A.M."/>
            <person name="Uno Y."/>
            <person name="Kwon T."/>
            <person name="Chapman J.A."/>
            <person name="Toyoda A."/>
            <person name="Takahashi S."/>
            <person name="Fukui A."/>
            <person name="Hikosaka A."/>
            <person name="Suzuki A."/>
            <person name="Kondo M."/>
            <person name="van Heeringen S.J."/>
            <person name="Quigley I."/>
            <person name="Heinz S."/>
            <person name="Ogino H."/>
            <person name="Ochi H."/>
            <person name="Hellsten U."/>
            <person name="Lyons J.B."/>
            <person name="Simakov O."/>
            <person name="Putnam N."/>
            <person name="Stites J."/>
            <person name="Kuroki Y."/>
            <person name="Tanaka T."/>
            <person name="Michiue T."/>
            <person name="Watanabe M."/>
            <person name="Bogdanovic O."/>
            <person name="Lister R."/>
            <person name="Georgiou G."/>
            <person name="Paranjpe S.S."/>
            <person name="van Kruijsbergen I."/>
            <person name="Shu S."/>
            <person name="Carlson J."/>
            <person name="Kinoshita T."/>
            <person name="Ohta Y."/>
            <person name="Mawaribuchi S."/>
            <person name="Jenkins J."/>
            <person name="Grimwood J."/>
            <person name="Schmutz J."/>
            <person name="Mitros T."/>
            <person name="Mozaffari S.V."/>
            <person name="Suzuki Y."/>
            <person name="Haramoto Y."/>
            <person name="Yamamoto T.S."/>
            <person name="Takagi C."/>
            <person name="Heald R."/>
            <person name="Miller K."/>
            <person name="Haudenschild C."/>
            <person name="Kitzman J."/>
            <person name="Nakayama T."/>
            <person name="Izutsu Y."/>
            <person name="Robert J."/>
            <person name="Fortriede J."/>
            <person name="Burns K."/>
            <person name="Lotay V."/>
            <person name="Karimi K."/>
            <person name="Yasuoka Y."/>
            <person name="Dichmann D.S."/>
            <person name="Flajnik M.F."/>
            <person name="Houston D.W."/>
            <person name="Shendure J."/>
            <person name="DuPasquier L."/>
            <person name="Vize P.D."/>
            <person name="Zorn A.M."/>
            <person name="Ito M."/>
            <person name="Marcotte E.M."/>
            <person name="Wallingford J.B."/>
            <person name="Ito Y."/>
            <person name="Asashima M."/>
            <person name="Ueno N."/>
            <person name="Matsuda Y."/>
            <person name="Veenstra G.J."/>
            <person name="Fujiyama A."/>
            <person name="Harland R.M."/>
            <person name="Taira M."/>
            <person name="Rokhsar D.S."/>
        </authorList>
    </citation>
    <scope>NUCLEOTIDE SEQUENCE [LARGE SCALE GENOMIC DNA]</scope>
    <source>
        <strain evidence="2">J</strain>
    </source>
</reference>
<sequence>MGACFDLVYLHVLASDSGCDVLAPNSDVPDLAPDPSDFFVLFSHPGEAPVHASVSGEAFVHFPSVWTKKAGGPFDPGISQRSILKKLLFSFLARLLSISPVFGLKRMGDHLILGSPRGRSSRGGNVRISPGLELW</sequence>
<evidence type="ECO:0000313" key="2">
    <source>
        <dbReference type="Proteomes" id="UP000694892"/>
    </source>
</evidence>
<evidence type="ECO:0000313" key="1">
    <source>
        <dbReference type="EMBL" id="OCT92912.1"/>
    </source>
</evidence>
<dbReference type="AlphaFoldDB" id="A0A974HWF0"/>
<proteinExistence type="predicted"/>